<proteinExistence type="predicted"/>
<name>A0A5N0UR33_9PSEU</name>
<dbReference type="PANTHER" id="PTHR43784:SF2">
    <property type="entry name" value="GDSL-LIKE LIPASE_ACYLHYDROLASE, PUTATIVE (AFU_ORTHOLOGUE AFUA_2G00820)-RELATED"/>
    <property type="match status" value="1"/>
</dbReference>
<dbReference type="InterPro" id="IPR013830">
    <property type="entry name" value="SGNH_hydro"/>
</dbReference>
<dbReference type="PANTHER" id="PTHR43784">
    <property type="entry name" value="GDSL-LIKE LIPASE/ACYLHYDROLASE, PUTATIVE (AFU_ORTHOLOGUE AFUA_2G00820)-RELATED"/>
    <property type="match status" value="1"/>
</dbReference>
<organism evidence="2 3">
    <name type="scientific">Amycolatopsis acidicola</name>
    <dbReference type="NCBI Taxonomy" id="2596893"/>
    <lineage>
        <taxon>Bacteria</taxon>
        <taxon>Bacillati</taxon>
        <taxon>Actinomycetota</taxon>
        <taxon>Actinomycetes</taxon>
        <taxon>Pseudonocardiales</taxon>
        <taxon>Pseudonocardiaceae</taxon>
        <taxon>Amycolatopsis</taxon>
    </lineage>
</organism>
<comment type="caution">
    <text evidence="2">The sequence shown here is derived from an EMBL/GenBank/DDBJ whole genome shotgun (WGS) entry which is preliminary data.</text>
</comment>
<dbReference type="OrthoDB" id="3465773at2"/>
<keyword evidence="2" id="KW-0378">Hydrolase</keyword>
<dbReference type="InterPro" id="IPR053140">
    <property type="entry name" value="GDSL_Rv0518-like"/>
</dbReference>
<feature type="domain" description="SGNH hydrolase-type esterase" evidence="1">
    <location>
        <begin position="30"/>
        <end position="204"/>
    </location>
</feature>
<dbReference type="GO" id="GO:0016787">
    <property type="term" value="F:hydrolase activity"/>
    <property type="evidence" value="ECO:0007669"/>
    <property type="project" value="UniProtKB-KW"/>
</dbReference>
<gene>
    <name evidence="2" type="ORF">FPZ12_040190</name>
</gene>
<sequence>MRVRWSVVVTAVSEQIPLTPLPRRAERLAVLGDSTAVGLGDPVPGRGWRGVGPFVAAALGIPPGGYLNTAFTGARMNCVRTDQLPAAAAHRPDVALVIVGMNDTLRSDFDAGSIARDLEQVVATLAGLGTIVVPVRFHDHGRVFRLPGPIHRALKARIDELNAAIESVVARHDLPCLDLDALPGAYDLASWSVDRLHPSELGHRMLADGLTTALAGHGVLVAEPVSLECSGGIRPRTIDHVGWLVLKGLPWLWRRGRDLLPYAFSILFAAAVAAWRDDQPLPPVPPVESAPAPVQRAS</sequence>
<dbReference type="Proteomes" id="UP000319769">
    <property type="component" value="Unassembled WGS sequence"/>
</dbReference>
<protein>
    <submittedName>
        <fullName evidence="2">SGNH/GDSL hydrolase family protein</fullName>
    </submittedName>
</protein>
<dbReference type="EMBL" id="VMNW02000110">
    <property type="protein sequence ID" value="KAA9150897.1"/>
    <property type="molecule type" value="Genomic_DNA"/>
</dbReference>
<dbReference type="CDD" id="cd01832">
    <property type="entry name" value="SGNH_hydrolase_like_1"/>
    <property type="match status" value="1"/>
</dbReference>
<dbReference type="Gene3D" id="3.40.50.1110">
    <property type="entry name" value="SGNH hydrolase"/>
    <property type="match status" value="1"/>
</dbReference>
<evidence type="ECO:0000313" key="3">
    <source>
        <dbReference type="Proteomes" id="UP000319769"/>
    </source>
</evidence>
<dbReference type="Pfam" id="PF13472">
    <property type="entry name" value="Lipase_GDSL_2"/>
    <property type="match status" value="1"/>
</dbReference>
<evidence type="ECO:0000259" key="1">
    <source>
        <dbReference type="Pfam" id="PF13472"/>
    </source>
</evidence>
<dbReference type="InterPro" id="IPR036514">
    <property type="entry name" value="SGNH_hydro_sf"/>
</dbReference>
<dbReference type="AlphaFoldDB" id="A0A5N0UR33"/>
<dbReference type="SUPFAM" id="SSF52266">
    <property type="entry name" value="SGNH hydrolase"/>
    <property type="match status" value="1"/>
</dbReference>
<accession>A0A5N0UR33</accession>
<keyword evidence="3" id="KW-1185">Reference proteome</keyword>
<evidence type="ECO:0000313" key="2">
    <source>
        <dbReference type="EMBL" id="KAA9150897.1"/>
    </source>
</evidence>
<reference evidence="2" key="1">
    <citation type="submission" date="2019-09" db="EMBL/GenBank/DDBJ databases">
        <authorList>
            <person name="Teo W.F.A."/>
            <person name="Duangmal K."/>
        </authorList>
    </citation>
    <scope>NUCLEOTIDE SEQUENCE [LARGE SCALE GENOMIC DNA]</scope>
    <source>
        <strain evidence="2">K81G1</strain>
    </source>
</reference>